<gene>
    <name evidence="2" type="ORF">S01H1_41380</name>
</gene>
<protein>
    <recommendedName>
        <fullName evidence="1">4Fe-4S ferredoxin-type domain-containing protein</fullName>
    </recommendedName>
</protein>
<sequence length="266" mass="29613">NQSILPPKKYLMPQFENLLSFQDGKPSDAHADIEAQPTAMLGVHPYDLWGITTTDAALCQNPLDPYYQAKRNAAVLIGMNIKGYVNEHQFMADMNTLSPPEDGYDLFLTDLGDSYYVEVGSEAGSKIAGDSGVCSEAGGNDHKAKQDFEAAKIAVCEKKLPYDTKYLPDLLEQSYDSLLWEAVAQRCFSCGSCTNICPTCYCFDVSDKLDLNLTSGVRQRKWDSCQLDGFAEVAGGENFRKKRASRLRHRMFRKGKFVLERTGRTG</sequence>
<dbReference type="SUPFAM" id="SSF46548">
    <property type="entry name" value="alpha-helical ferredoxin"/>
    <property type="match status" value="1"/>
</dbReference>
<dbReference type="AlphaFoldDB" id="X0VKH5"/>
<feature type="domain" description="4Fe-4S ferredoxin-type" evidence="1">
    <location>
        <begin position="178"/>
        <end position="208"/>
    </location>
</feature>
<feature type="non-terminal residue" evidence="2">
    <location>
        <position position="1"/>
    </location>
</feature>
<dbReference type="Pfam" id="PF17179">
    <property type="entry name" value="Fer4_22"/>
    <property type="match status" value="1"/>
</dbReference>
<evidence type="ECO:0000313" key="2">
    <source>
        <dbReference type="EMBL" id="GAG12963.1"/>
    </source>
</evidence>
<dbReference type="PROSITE" id="PS51379">
    <property type="entry name" value="4FE4S_FER_2"/>
    <property type="match status" value="1"/>
</dbReference>
<dbReference type="PANTHER" id="PTHR40447">
    <property type="entry name" value="ANAEROBIC SULFITE REDUCTASE SUBUNIT A"/>
    <property type="match status" value="1"/>
</dbReference>
<accession>X0VKH5</accession>
<dbReference type="EMBL" id="BARS01026244">
    <property type="protein sequence ID" value="GAG12963.1"/>
    <property type="molecule type" value="Genomic_DNA"/>
</dbReference>
<dbReference type="PANTHER" id="PTHR40447:SF1">
    <property type="entry name" value="ANAEROBIC SULFITE REDUCTASE SUBUNIT A"/>
    <property type="match status" value="1"/>
</dbReference>
<dbReference type="InterPro" id="IPR017900">
    <property type="entry name" value="4Fe4S_Fe_S_CS"/>
</dbReference>
<organism evidence="2">
    <name type="scientific">marine sediment metagenome</name>
    <dbReference type="NCBI Taxonomy" id="412755"/>
    <lineage>
        <taxon>unclassified sequences</taxon>
        <taxon>metagenomes</taxon>
        <taxon>ecological metagenomes</taxon>
    </lineage>
</organism>
<feature type="non-terminal residue" evidence="2">
    <location>
        <position position="266"/>
    </location>
</feature>
<comment type="caution">
    <text evidence="2">The sequence shown here is derived from an EMBL/GenBank/DDBJ whole genome shotgun (WGS) entry which is preliminary data.</text>
</comment>
<name>X0VKH5_9ZZZZ</name>
<reference evidence="2" key="1">
    <citation type="journal article" date="2014" name="Front. Microbiol.">
        <title>High frequency of phylogenetically diverse reductive dehalogenase-homologous genes in deep subseafloor sedimentary metagenomes.</title>
        <authorList>
            <person name="Kawai M."/>
            <person name="Futagami T."/>
            <person name="Toyoda A."/>
            <person name="Takaki Y."/>
            <person name="Nishi S."/>
            <person name="Hori S."/>
            <person name="Arai W."/>
            <person name="Tsubouchi T."/>
            <person name="Morono Y."/>
            <person name="Uchiyama I."/>
            <person name="Ito T."/>
            <person name="Fujiyama A."/>
            <person name="Inagaki F."/>
            <person name="Takami H."/>
        </authorList>
    </citation>
    <scope>NUCLEOTIDE SEQUENCE</scope>
    <source>
        <strain evidence="2">Expedition CK06-06</strain>
    </source>
</reference>
<evidence type="ECO:0000259" key="1">
    <source>
        <dbReference type="PROSITE" id="PS51379"/>
    </source>
</evidence>
<proteinExistence type="predicted"/>
<dbReference type="InterPro" id="IPR017896">
    <property type="entry name" value="4Fe4S_Fe-S-bd"/>
</dbReference>
<dbReference type="PROSITE" id="PS00198">
    <property type="entry name" value="4FE4S_FER_1"/>
    <property type="match status" value="1"/>
</dbReference>